<organism evidence="1 2">
    <name type="scientific">Blastomyces gilchristii (strain SLH14081)</name>
    <name type="common">Blastomyces dermatitidis</name>
    <dbReference type="NCBI Taxonomy" id="559298"/>
    <lineage>
        <taxon>Eukaryota</taxon>
        <taxon>Fungi</taxon>
        <taxon>Dikarya</taxon>
        <taxon>Ascomycota</taxon>
        <taxon>Pezizomycotina</taxon>
        <taxon>Eurotiomycetes</taxon>
        <taxon>Eurotiomycetidae</taxon>
        <taxon>Onygenales</taxon>
        <taxon>Ajellomycetaceae</taxon>
        <taxon>Blastomyces</taxon>
    </lineage>
</organism>
<feature type="non-terminal residue" evidence="1">
    <location>
        <position position="1"/>
    </location>
</feature>
<reference evidence="2" key="1">
    <citation type="journal article" date="2015" name="PLoS Genet.">
        <title>The dynamic genome and transcriptome of the human fungal pathogen Blastomyces and close relative Emmonsia.</title>
        <authorList>
            <person name="Munoz J.F."/>
            <person name="Gauthier G.M."/>
            <person name="Desjardins C.A."/>
            <person name="Gallo J.E."/>
            <person name="Holder J."/>
            <person name="Sullivan T.D."/>
            <person name="Marty A.J."/>
            <person name="Carmen J.C."/>
            <person name="Chen Z."/>
            <person name="Ding L."/>
            <person name="Gujja S."/>
            <person name="Magrini V."/>
            <person name="Misas E."/>
            <person name="Mitreva M."/>
            <person name="Priest M."/>
            <person name="Saif S."/>
            <person name="Whiston E.A."/>
            <person name="Young S."/>
            <person name="Zeng Q."/>
            <person name="Goldman W.E."/>
            <person name="Mardis E.R."/>
            <person name="Taylor J.W."/>
            <person name="McEwen J.G."/>
            <person name="Clay O.K."/>
            <person name="Klein B.S."/>
            <person name="Cuomo C.A."/>
        </authorList>
    </citation>
    <scope>NUCLEOTIDE SEQUENCE [LARGE SCALE GENOMIC DNA]</scope>
    <source>
        <strain evidence="2">SLH14081</strain>
    </source>
</reference>
<proteinExistence type="predicted"/>
<evidence type="ECO:0000313" key="2">
    <source>
        <dbReference type="Proteomes" id="UP000002038"/>
    </source>
</evidence>
<evidence type="ECO:0000313" key="1">
    <source>
        <dbReference type="EMBL" id="OAT11770.1"/>
    </source>
</evidence>
<dbReference type="Proteomes" id="UP000002038">
    <property type="component" value="Unassembled WGS sequence"/>
</dbReference>
<protein>
    <submittedName>
        <fullName evidence="1">Uncharacterized protein</fullName>
    </submittedName>
</protein>
<dbReference type="KEGG" id="bgh:BDBG_17580"/>
<dbReference type="GeneID" id="42529232"/>
<gene>
    <name evidence="1" type="ORF">BDBG_17580</name>
</gene>
<dbReference type="VEuPathDB" id="FungiDB:BDBG_17580"/>
<dbReference type="AlphaFoldDB" id="A0A179UVB3"/>
<keyword evidence="2" id="KW-1185">Reference proteome</keyword>
<accession>A0A179UVB3</accession>
<dbReference type="OrthoDB" id="4190898at2759"/>
<sequence length="112" mass="11880">IELLEVTVLRIKLFLSSSLNDHTGLYATVLAGGGGSVATVLKRVEKELNMNELTGRRNDTSLQGTVTTAAAVRDAEEEEGVTMRAVLSQLIDTAVSIFNLAFLVITETAAAS</sequence>
<dbReference type="EMBL" id="GG657464">
    <property type="protein sequence ID" value="OAT11770.1"/>
    <property type="molecule type" value="Genomic_DNA"/>
</dbReference>
<dbReference type="RefSeq" id="XP_031580037.1">
    <property type="nucleotide sequence ID" value="XM_031725268.1"/>
</dbReference>
<name>A0A179UVB3_BLAGS</name>